<feature type="transmembrane region" description="Helical" evidence="9">
    <location>
        <begin position="95"/>
        <end position="115"/>
    </location>
</feature>
<evidence type="ECO:0000256" key="6">
    <source>
        <dbReference type="ARBA" id="ARBA00022970"/>
    </source>
</evidence>
<dbReference type="Pfam" id="PF00528">
    <property type="entry name" value="BPD_transp_1"/>
    <property type="match status" value="1"/>
</dbReference>
<feature type="transmembrane region" description="Helical" evidence="9">
    <location>
        <begin position="193"/>
        <end position="219"/>
    </location>
</feature>
<feature type="transmembrane region" description="Helical" evidence="9">
    <location>
        <begin position="20"/>
        <end position="44"/>
    </location>
</feature>
<dbReference type="CDD" id="cd06261">
    <property type="entry name" value="TM_PBP2"/>
    <property type="match status" value="1"/>
</dbReference>
<reference evidence="11" key="1">
    <citation type="submission" date="2022-06" db="EMBL/GenBank/DDBJ databases">
        <title>Rothia sp. isolated from sandalwood seedling.</title>
        <authorList>
            <person name="Tuikhar N."/>
            <person name="Kirdat K."/>
            <person name="Thorat V."/>
            <person name="Swetha P."/>
            <person name="Padma S."/>
            <person name="Sundararaj R."/>
            <person name="Yadav A."/>
        </authorList>
    </citation>
    <scope>NUCLEOTIDE SEQUENCE</scope>
    <source>
        <strain evidence="11">AR01</strain>
    </source>
</reference>
<dbReference type="InterPro" id="IPR043429">
    <property type="entry name" value="ArtM/GltK/GlnP/TcyL/YhdX-like"/>
</dbReference>
<protein>
    <submittedName>
        <fullName evidence="11">Amino acid ABC transporter permease</fullName>
    </submittedName>
</protein>
<dbReference type="AlphaFoldDB" id="A0A9X2HAK4"/>
<dbReference type="EMBL" id="JANAFB010000018">
    <property type="protein sequence ID" value="MCP3426089.1"/>
    <property type="molecule type" value="Genomic_DNA"/>
</dbReference>
<evidence type="ECO:0000256" key="1">
    <source>
        <dbReference type="ARBA" id="ARBA00004651"/>
    </source>
</evidence>
<evidence type="ECO:0000256" key="4">
    <source>
        <dbReference type="ARBA" id="ARBA00022475"/>
    </source>
</evidence>
<keyword evidence="4" id="KW-1003">Cell membrane</keyword>
<evidence type="ECO:0000256" key="5">
    <source>
        <dbReference type="ARBA" id="ARBA00022692"/>
    </source>
</evidence>
<keyword evidence="5 9" id="KW-0812">Transmembrane</keyword>
<evidence type="ECO:0000256" key="9">
    <source>
        <dbReference type="RuleBase" id="RU363032"/>
    </source>
</evidence>
<keyword evidence="12" id="KW-1185">Reference proteome</keyword>
<dbReference type="InterPro" id="IPR035906">
    <property type="entry name" value="MetI-like_sf"/>
</dbReference>
<dbReference type="Gene3D" id="1.10.3720.10">
    <property type="entry name" value="MetI-like"/>
    <property type="match status" value="1"/>
</dbReference>
<keyword evidence="7 9" id="KW-1133">Transmembrane helix</keyword>
<accession>A0A9X2HAK4</accession>
<evidence type="ECO:0000313" key="11">
    <source>
        <dbReference type="EMBL" id="MCP3426089.1"/>
    </source>
</evidence>
<comment type="similarity">
    <text evidence="2">Belongs to the binding-protein-dependent transport system permease family. HisMQ subfamily.</text>
</comment>
<feature type="domain" description="ABC transmembrane type-1" evidence="10">
    <location>
        <begin position="20"/>
        <end position="216"/>
    </location>
</feature>
<dbReference type="InterPro" id="IPR000515">
    <property type="entry name" value="MetI-like"/>
</dbReference>
<dbReference type="NCBIfam" id="TIGR01726">
    <property type="entry name" value="HEQRo_perm_3TM"/>
    <property type="match status" value="1"/>
</dbReference>
<dbReference type="RefSeq" id="WP_254166594.1">
    <property type="nucleotide sequence ID" value="NZ_JANAFB010000018.1"/>
</dbReference>
<dbReference type="PROSITE" id="PS50928">
    <property type="entry name" value="ABC_TM1"/>
    <property type="match status" value="1"/>
</dbReference>
<dbReference type="GO" id="GO:0043190">
    <property type="term" value="C:ATP-binding cassette (ABC) transporter complex"/>
    <property type="evidence" value="ECO:0007669"/>
    <property type="project" value="InterPro"/>
</dbReference>
<evidence type="ECO:0000313" key="12">
    <source>
        <dbReference type="Proteomes" id="UP001139502"/>
    </source>
</evidence>
<gene>
    <name evidence="11" type="ORF">NBM05_08750</name>
</gene>
<keyword evidence="6" id="KW-0029">Amino-acid transport</keyword>
<comment type="caution">
    <text evidence="11">The sequence shown here is derived from an EMBL/GenBank/DDBJ whole genome shotgun (WGS) entry which is preliminary data.</text>
</comment>
<dbReference type="GO" id="GO:0006865">
    <property type="term" value="P:amino acid transport"/>
    <property type="evidence" value="ECO:0007669"/>
    <property type="project" value="UniProtKB-KW"/>
</dbReference>
<dbReference type="Proteomes" id="UP001139502">
    <property type="component" value="Unassembled WGS sequence"/>
</dbReference>
<organism evidence="11 12">
    <name type="scientific">Rothia santali</name>
    <dbReference type="NCBI Taxonomy" id="2949643"/>
    <lineage>
        <taxon>Bacteria</taxon>
        <taxon>Bacillati</taxon>
        <taxon>Actinomycetota</taxon>
        <taxon>Actinomycetes</taxon>
        <taxon>Micrococcales</taxon>
        <taxon>Micrococcaceae</taxon>
        <taxon>Rothia</taxon>
    </lineage>
</organism>
<proteinExistence type="inferred from homology"/>
<sequence>MSFLDRYASVLSQYDVLGAFWVNIQLTFWAAIGSFVLGCLLALMRISPIASLRGFGATYVQLLRNTPLTILMFIAVLGVWTQLQITLSGDFQQNFFNFAVVALSLYHAAFVCEAIRSGVNTVPVGQAEAARAIGLSFLPSARLIIFPQALRGSITPLGNTLIALTKNTTVATAASVAEASGLMKTMIEFNSDIVIAIFFTFAMCFVIIVIPMGLVTTWASRKWAVKR</sequence>
<evidence type="ECO:0000259" key="10">
    <source>
        <dbReference type="PROSITE" id="PS50928"/>
    </source>
</evidence>
<keyword evidence="3 9" id="KW-0813">Transport</keyword>
<evidence type="ECO:0000256" key="3">
    <source>
        <dbReference type="ARBA" id="ARBA00022448"/>
    </source>
</evidence>
<evidence type="ECO:0000256" key="8">
    <source>
        <dbReference type="ARBA" id="ARBA00023136"/>
    </source>
</evidence>
<name>A0A9X2HAK4_9MICC</name>
<dbReference type="InterPro" id="IPR010065">
    <property type="entry name" value="AA_ABC_transptr_permease_3TM"/>
</dbReference>
<dbReference type="GO" id="GO:0022857">
    <property type="term" value="F:transmembrane transporter activity"/>
    <property type="evidence" value="ECO:0007669"/>
    <property type="project" value="InterPro"/>
</dbReference>
<feature type="transmembrane region" description="Helical" evidence="9">
    <location>
        <begin position="65"/>
        <end position="83"/>
    </location>
</feature>
<evidence type="ECO:0000256" key="7">
    <source>
        <dbReference type="ARBA" id="ARBA00022989"/>
    </source>
</evidence>
<dbReference type="PANTHER" id="PTHR30614:SF37">
    <property type="entry name" value="AMINO-ACID ABC TRANSPORTER PERMEASE PROTEIN YHDX-RELATED"/>
    <property type="match status" value="1"/>
</dbReference>
<comment type="subcellular location">
    <subcellularLocation>
        <location evidence="1 9">Cell membrane</location>
        <topology evidence="1 9">Multi-pass membrane protein</topology>
    </subcellularLocation>
</comment>
<keyword evidence="8 9" id="KW-0472">Membrane</keyword>
<dbReference type="SUPFAM" id="SSF161098">
    <property type="entry name" value="MetI-like"/>
    <property type="match status" value="1"/>
</dbReference>
<dbReference type="PANTHER" id="PTHR30614">
    <property type="entry name" value="MEMBRANE COMPONENT OF AMINO ACID ABC TRANSPORTER"/>
    <property type="match status" value="1"/>
</dbReference>
<evidence type="ECO:0000256" key="2">
    <source>
        <dbReference type="ARBA" id="ARBA00010072"/>
    </source>
</evidence>